<dbReference type="Proteomes" id="UP000245911">
    <property type="component" value="Unassembled WGS sequence"/>
</dbReference>
<dbReference type="Gene3D" id="3.40.50.410">
    <property type="entry name" value="von Willebrand factor, type A domain"/>
    <property type="match status" value="1"/>
</dbReference>
<gene>
    <name evidence="1" type="ORF">DDE20_10690</name>
</gene>
<evidence type="ECO:0008006" key="3">
    <source>
        <dbReference type="Google" id="ProtNLM"/>
    </source>
</evidence>
<dbReference type="EMBL" id="QDKM01000004">
    <property type="protein sequence ID" value="PVH28653.1"/>
    <property type="molecule type" value="Genomic_DNA"/>
</dbReference>
<name>A0A2T8HTC9_9RHOB</name>
<evidence type="ECO:0000313" key="1">
    <source>
        <dbReference type="EMBL" id="PVH28653.1"/>
    </source>
</evidence>
<dbReference type="Pfam" id="PF06707">
    <property type="entry name" value="DUF1194"/>
    <property type="match status" value="1"/>
</dbReference>
<dbReference type="OrthoDB" id="9792179at2"/>
<evidence type="ECO:0000313" key="2">
    <source>
        <dbReference type="Proteomes" id="UP000245911"/>
    </source>
</evidence>
<dbReference type="RefSeq" id="WP_116558489.1">
    <property type="nucleotide sequence ID" value="NZ_QDKM01000004.1"/>
</dbReference>
<sequence>MPRARSPRLASLTARLATGAWAAALTLSLTASRLLACDIALVLAMDVSGSVDAYEYGLQTQGIALALHDPAITEALLSGRVALSLLQWSGAEEQSVALPWQRLHEPADIRAASARIATLPRAFAGGNTAVGAAIAAASDLFNQTPDCRNWVIDVSGDGDENDGNTVGHERRTAHRRGIVINGLAIEGMGTAEAISNFYRRWVVTPGGFVITAQQHRDFARAIRVKLLRELIAPMALNPAARPTPHPAQTLQLATQLTSLAEISMPTAAP</sequence>
<reference evidence="1 2" key="1">
    <citation type="submission" date="2018-04" db="EMBL/GenBank/DDBJ databases">
        <title>Pararhodobacter oceanense sp. nov., isolated from marine intertidal sediment.</title>
        <authorList>
            <person name="Wang X.-L."/>
            <person name="Du Z.-J."/>
        </authorList>
    </citation>
    <scope>NUCLEOTIDE SEQUENCE [LARGE SCALE GENOMIC DNA]</scope>
    <source>
        <strain evidence="1 2">AM505</strain>
    </source>
</reference>
<comment type="caution">
    <text evidence="1">The sequence shown here is derived from an EMBL/GenBank/DDBJ whole genome shotgun (WGS) entry which is preliminary data.</text>
</comment>
<dbReference type="AlphaFoldDB" id="A0A2T8HTC9"/>
<keyword evidence="2" id="KW-1185">Reference proteome</keyword>
<dbReference type="InterPro" id="IPR036465">
    <property type="entry name" value="vWFA_dom_sf"/>
</dbReference>
<protein>
    <recommendedName>
        <fullName evidence="3">VWFA domain-containing protein</fullName>
    </recommendedName>
</protein>
<organism evidence="1 2">
    <name type="scientific">Pararhodobacter oceanensis</name>
    <dbReference type="NCBI Taxonomy" id="2172121"/>
    <lineage>
        <taxon>Bacteria</taxon>
        <taxon>Pseudomonadati</taxon>
        <taxon>Pseudomonadota</taxon>
        <taxon>Alphaproteobacteria</taxon>
        <taxon>Rhodobacterales</taxon>
        <taxon>Paracoccaceae</taxon>
        <taxon>Pararhodobacter</taxon>
    </lineage>
</organism>
<proteinExistence type="predicted"/>
<dbReference type="InterPro" id="IPR010607">
    <property type="entry name" value="DUF1194"/>
</dbReference>
<accession>A0A2T8HTC9</accession>
<dbReference type="SUPFAM" id="SSF53300">
    <property type="entry name" value="vWA-like"/>
    <property type="match status" value="1"/>
</dbReference>